<accession>A0ABR2JWB8</accession>
<evidence type="ECO:0000256" key="1">
    <source>
        <dbReference type="PROSITE-ProRule" id="PRU00235"/>
    </source>
</evidence>
<dbReference type="PROSITE" id="PS50012">
    <property type="entry name" value="RCC1_3"/>
    <property type="match status" value="1"/>
</dbReference>
<dbReference type="Gene3D" id="1.20.5.170">
    <property type="match status" value="1"/>
</dbReference>
<feature type="domain" description="Protein kinase" evidence="3">
    <location>
        <begin position="237"/>
        <end position="500"/>
    </location>
</feature>
<dbReference type="Gene3D" id="2.130.10.30">
    <property type="entry name" value="Regulator of chromosome condensation 1/beta-lactamase-inhibitor protein II"/>
    <property type="match status" value="1"/>
</dbReference>
<dbReference type="SUPFAM" id="SSF50985">
    <property type="entry name" value="RCC1/BLIP-II"/>
    <property type="match status" value="1"/>
</dbReference>
<dbReference type="PANTHER" id="PTHR23257:SF963">
    <property type="entry name" value="AT08303P"/>
    <property type="match status" value="1"/>
</dbReference>
<evidence type="ECO:0000313" key="4">
    <source>
        <dbReference type="EMBL" id="KAK8883177.1"/>
    </source>
</evidence>
<dbReference type="Pfam" id="PF00415">
    <property type="entry name" value="RCC1"/>
    <property type="match status" value="1"/>
</dbReference>
<dbReference type="InterPro" id="IPR009091">
    <property type="entry name" value="RCC1/BLIP-II"/>
</dbReference>
<evidence type="ECO:0000259" key="3">
    <source>
        <dbReference type="PROSITE" id="PS50011"/>
    </source>
</evidence>
<proteinExistence type="predicted"/>
<dbReference type="SUPFAM" id="SSF56112">
    <property type="entry name" value="Protein kinase-like (PK-like)"/>
    <property type="match status" value="1"/>
</dbReference>
<dbReference type="InterPro" id="IPR000719">
    <property type="entry name" value="Prot_kinase_dom"/>
</dbReference>
<dbReference type="PROSITE" id="PS00108">
    <property type="entry name" value="PROTEIN_KINASE_ST"/>
    <property type="match status" value="1"/>
</dbReference>
<dbReference type="InterPro" id="IPR000408">
    <property type="entry name" value="Reg_chr_condens"/>
</dbReference>
<keyword evidence="5" id="KW-1185">Reference proteome</keyword>
<name>A0ABR2JWB8_9EUKA</name>
<comment type="caution">
    <text evidence="4">The sequence shown here is derived from an EMBL/GenBank/DDBJ whole genome shotgun (WGS) entry which is preliminary data.</text>
</comment>
<gene>
    <name evidence="4" type="ORF">M9Y10_045827</name>
</gene>
<evidence type="ECO:0000256" key="2">
    <source>
        <dbReference type="SAM" id="Coils"/>
    </source>
</evidence>
<dbReference type="Pfam" id="PF00069">
    <property type="entry name" value="Pkinase"/>
    <property type="match status" value="1"/>
</dbReference>
<reference evidence="4 5" key="1">
    <citation type="submission" date="2024-04" db="EMBL/GenBank/DDBJ databases">
        <title>Tritrichomonas musculus Genome.</title>
        <authorList>
            <person name="Alves-Ferreira E."/>
            <person name="Grigg M."/>
            <person name="Lorenzi H."/>
            <person name="Galac M."/>
        </authorList>
    </citation>
    <scope>NUCLEOTIDE SEQUENCE [LARGE SCALE GENOMIC DNA]</scope>
    <source>
        <strain evidence="4 5">EAF2021</strain>
    </source>
</reference>
<keyword evidence="2" id="KW-0175">Coiled coil</keyword>
<dbReference type="PANTHER" id="PTHR23257">
    <property type="entry name" value="SERINE-THREONINE PROTEIN KINASE"/>
    <property type="match status" value="1"/>
</dbReference>
<dbReference type="Gene3D" id="1.10.510.10">
    <property type="entry name" value="Transferase(Phosphotransferase) domain 1"/>
    <property type="match status" value="1"/>
</dbReference>
<feature type="coiled-coil region" evidence="2">
    <location>
        <begin position="160"/>
        <end position="222"/>
    </location>
</feature>
<organism evidence="4 5">
    <name type="scientific">Tritrichomonas musculus</name>
    <dbReference type="NCBI Taxonomy" id="1915356"/>
    <lineage>
        <taxon>Eukaryota</taxon>
        <taxon>Metamonada</taxon>
        <taxon>Parabasalia</taxon>
        <taxon>Tritrichomonadida</taxon>
        <taxon>Tritrichomonadidae</taxon>
        <taxon>Tritrichomonas</taxon>
    </lineage>
</organism>
<evidence type="ECO:0000313" key="5">
    <source>
        <dbReference type="Proteomes" id="UP001470230"/>
    </source>
</evidence>
<dbReference type="EMBL" id="JAPFFF010000009">
    <property type="protein sequence ID" value="KAK8883177.1"/>
    <property type="molecule type" value="Genomic_DNA"/>
</dbReference>
<dbReference type="Proteomes" id="UP001470230">
    <property type="component" value="Unassembled WGS sequence"/>
</dbReference>
<protein>
    <recommendedName>
        <fullName evidence="3">Protein kinase domain-containing protein</fullName>
    </recommendedName>
</protein>
<sequence>MEIDTGKLSFSEVNELKGIKIDNISGSHKHCFAVNDDKEVFGWGDNTYGCLGVGKRLYIFTKIETLNAYKITDAYAGFSHSFFKTTEGKILACGHSNYGELSLDSQDKDCYSEPVETKIANPSFCILGHYLTLAFIGCDPIKSPNRKVTVFSSQQSSANKASLLEENERLNAANQSLNNEVASLKKEVISLNSKITSLNDEVSSLKEKLKEYEKQEKRKEEKVPELQIYDVETIDNLTRIETIGRGAQSEVVKVGKQEIYALKILEADLAKLKSKIKNIENDDDEQFKAMKRFLQEYEIMNSLNHRNIVKAYGICFGDSTHPPSILIEYCPFNLNDVVNDLSNIEKVTAIYEISLAMNEVHSHGMIHRDLKPQNILLDKQEHVKLSDFGVSCIVDVSTQTQSITSGVGTLKFMAPELLQESTHYDGKVDVYSFGVVVFFILTGGQLPKINIVETAMGKKAKIPDSVNNVSRELINKCWSLKPEERPSFSEIIDAIKSSKFKLIDGVEKNISQIESFLLH</sequence>
<dbReference type="PROSITE" id="PS50011">
    <property type="entry name" value="PROTEIN_KINASE_DOM"/>
    <property type="match status" value="1"/>
</dbReference>
<feature type="repeat" description="RCC1" evidence="1">
    <location>
        <begin position="38"/>
        <end position="87"/>
    </location>
</feature>
<dbReference type="InterPro" id="IPR008271">
    <property type="entry name" value="Ser/Thr_kinase_AS"/>
</dbReference>
<dbReference type="InterPro" id="IPR011009">
    <property type="entry name" value="Kinase-like_dom_sf"/>
</dbReference>
<dbReference type="InterPro" id="IPR050167">
    <property type="entry name" value="Ser_Thr_protein_kinase"/>
</dbReference>
<dbReference type="SMART" id="SM00220">
    <property type="entry name" value="S_TKc"/>
    <property type="match status" value="1"/>
</dbReference>